<dbReference type="OrthoDB" id="2057521at2"/>
<dbReference type="EMBL" id="QVLU01000042">
    <property type="protein sequence ID" value="RGE63837.1"/>
    <property type="molecule type" value="Genomic_DNA"/>
</dbReference>
<protein>
    <submittedName>
        <fullName evidence="1">Uncharacterized protein</fullName>
    </submittedName>
</protein>
<accession>A0A3E3HWB5</accession>
<organism evidence="1 3">
    <name type="scientific">Eisenbergiella massiliensis</name>
    <dbReference type="NCBI Taxonomy" id="1720294"/>
    <lineage>
        <taxon>Bacteria</taxon>
        <taxon>Bacillati</taxon>
        <taxon>Bacillota</taxon>
        <taxon>Clostridia</taxon>
        <taxon>Lachnospirales</taxon>
        <taxon>Lachnospiraceae</taxon>
        <taxon>Eisenbergiella</taxon>
    </lineage>
</organism>
<reference evidence="1 4" key="1">
    <citation type="submission" date="2018-08" db="EMBL/GenBank/DDBJ databases">
        <title>A genome reference for cultivated species of the human gut microbiota.</title>
        <authorList>
            <person name="Zou Y."/>
            <person name="Xue W."/>
            <person name="Luo G."/>
        </authorList>
    </citation>
    <scope>NUCLEOTIDE SEQUENCE [LARGE SCALE GENOMIC DNA]</scope>
    <source>
        <strain evidence="2 4">AF26-4BH</strain>
        <strain evidence="1">TF05-5AC</strain>
    </source>
</reference>
<evidence type="ECO:0000313" key="2">
    <source>
        <dbReference type="EMBL" id="RGE63837.1"/>
    </source>
</evidence>
<keyword evidence="3" id="KW-1185">Reference proteome</keyword>
<dbReference type="Proteomes" id="UP000260812">
    <property type="component" value="Unassembled WGS sequence"/>
</dbReference>
<dbReference type="GeneID" id="97990118"/>
<dbReference type="RefSeq" id="WP_021639648.1">
    <property type="nucleotide sequence ID" value="NZ_CALBAU010000260.1"/>
</dbReference>
<sequence>MLDEITDCAVSGRLQEIFLKDGDYRKLSETEKEAAVSCYRELPEEYHDLVESLMDCHNSCCGKLIELAYKQGMKDCARLLEELNLK</sequence>
<evidence type="ECO:0000313" key="1">
    <source>
        <dbReference type="EMBL" id="RGE56124.1"/>
    </source>
</evidence>
<evidence type="ECO:0000313" key="4">
    <source>
        <dbReference type="Proteomes" id="UP000261166"/>
    </source>
</evidence>
<proteinExistence type="predicted"/>
<gene>
    <name evidence="2" type="ORF">DWY69_27900</name>
    <name evidence="1" type="ORF">DXC51_25505</name>
</gene>
<dbReference type="AlphaFoldDB" id="A0A3E3HWB5"/>
<name>A0A3E3HWB5_9FIRM</name>
<comment type="caution">
    <text evidence="1">The sequence shown here is derived from an EMBL/GenBank/DDBJ whole genome shotgun (WGS) entry which is preliminary data.</text>
</comment>
<dbReference type="Proteomes" id="UP000261166">
    <property type="component" value="Unassembled WGS sequence"/>
</dbReference>
<dbReference type="EMBL" id="QVLV01000029">
    <property type="protein sequence ID" value="RGE56124.1"/>
    <property type="molecule type" value="Genomic_DNA"/>
</dbReference>
<evidence type="ECO:0000313" key="3">
    <source>
        <dbReference type="Proteomes" id="UP000260812"/>
    </source>
</evidence>